<dbReference type="Proteomes" id="UP001165395">
    <property type="component" value="Unassembled WGS sequence"/>
</dbReference>
<keyword evidence="4" id="KW-1185">Reference proteome</keyword>
<dbReference type="PRINTS" id="PR00368">
    <property type="entry name" value="FADPNR"/>
</dbReference>
<dbReference type="InterPro" id="IPR051691">
    <property type="entry name" value="Metab_Enz_Cyan_OpOx_G3PDH"/>
</dbReference>
<dbReference type="RefSeq" id="WP_227179053.1">
    <property type="nucleotide sequence ID" value="NZ_JAJBZT010000002.1"/>
</dbReference>
<evidence type="ECO:0000313" key="4">
    <source>
        <dbReference type="Proteomes" id="UP001165395"/>
    </source>
</evidence>
<dbReference type="PANTHER" id="PTHR42949:SF3">
    <property type="entry name" value="ANAEROBIC GLYCEROL-3-PHOSPHATE DEHYDROGENASE SUBUNIT B"/>
    <property type="match status" value="1"/>
</dbReference>
<proteinExistence type="predicted"/>
<dbReference type="PRINTS" id="PR00469">
    <property type="entry name" value="PNDRDTASEII"/>
</dbReference>
<reference evidence="3" key="1">
    <citation type="submission" date="2021-10" db="EMBL/GenBank/DDBJ databases">
        <title>The complete genome sequence of Leeia sp. TBRC 13508.</title>
        <authorList>
            <person name="Charoenyingcharoen P."/>
            <person name="Yukphan P."/>
        </authorList>
    </citation>
    <scope>NUCLEOTIDE SEQUENCE</scope>
    <source>
        <strain evidence="3">TBRC 13508</strain>
    </source>
</reference>
<feature type="domain" description="FAD/NAD(P)-binding" evidence="2">
    <location>
        <begin position="6"/>
        <end position="299"/>
    </location>
</feature>
<keyword evidence="1" id="KW-0560">Oxidoreductase</keyword>
<evidence type="ECO:0000313" key="3">
    <source>
        <dbReference type="EMBL" id="MCB6182879.1"/>
    </source>
</evidence>
<dbReference type="PANTHER" id="PTHR42949">
    <property type="entry name" value="ANAEROBIC GLYCEROL-3-PHOSPHATE DEHYDROGENASE SUBUNIT B"/>
    <property type="match status" value="1"/>
</dbReference>
<dbReference type="EMBL" id="JAJBZT010000002">
    <property type="protein sequence ID" value="MCB6182879.1"/>
    <property type="molecule type" value="Genomic_DNA"/>
</dbReference>
<sequence length="408" mass="44401">MSQRPIVIVGGGPAGLTAAYTLWQYGVTNLLVLERESSAGGLPRHCGHSGFGVFDFHWPMKGPAYANALRHRIPAEILKCDTTVLALKANGELLIRDASGVQTLHAERVLLTTGIRETTRAASLVGGMRPFGVMNTGALQRWVYEKQQLPMRHPIVVGSEWVSFSSLLTLKHMGVKPQMLIEAGEEVLAPGPAALISDTVFGVPVHTDTQLVAIHGLDKVDGVTLRSNHTTWEQACDGVILSGKFVPETGIIRSSHLMVDPRTKGPAIDSELRCSDPSYFAAGNVLRPVEHSGVAAAEGRAAAFAILRDLNNALPPTELSTQLQLDPALPLQYLYPQRLHFAKPDHAALLMRARVSQPVSDLRLRWFADGVPLGREMISAKPTRRVQLSWPKGDWQGATQLTLRAEDQ</sequence>
<protein>
    <submittedName>
        <fullName evidence="3">FAD-dependent oxidoreductase</fullName>
    </submittedName>
</protein>
<evidence type="ECO:0000256" key="1">
    <source>
        <dbReference type="ARBA" id="ARBA00023002"/>
    </source>
</evidence>
<dbReference type="SUPFAM" id="SSF51905">
    <property type="entry name" value="FAD/NAD(P)-binding domain"/>
    <property type="match status" value="1"/>
</dbReference>
<dbReference type="InterPro" id="IPR036188">
    <property type="entry name" value="FAD/NAD-bd_sf"/>
</dbReference>
<evidence type="ECO:0000259" key="2">
    <source>
        <dbReference type="Pfam" id="PF07992"/>
    </source>
</evidence>
<name>A0ABS8D3V4_9NEIS</name>
<dbReference type="Pfam" id="PF07992">
    <property type="entry name" value="Pyr_redox_2"/>
    <property type="match status" value="1"/>
</dbReference>
<accession>A0ABS8D3V4</accession>
<gene>
    <name evidence="3" type="ORF">LIN78_04855</name>
</gene>
<organism evidence="3 4">
    <name type="scientific">Leeia speluncae</name>
    <dbReference type="NCBI Taxonomy" id="2884804"/>
    <lineage>
        <taxon>Bacteria</taxon>
        <taxon>Pseudomonadati</taxon>
        <taxon>Pseudomonadota</taxon>
        <taxon>Betaproteobacteria</taxon>
        <taxon>Neisseriales</taxon>
        <taxon>Leeiaceae</taxon>
        <taxon>Leeia</taxon>
    </lineage>
</organism>
<comment type="caution">
    <text evidence="3">The sequence shown here is derived from an EMBL/GenBank/DDBJ whole genome shotgun (WGS) entry which is preliminary data.</text>
</comment>
<dbReference type="InterPro" id="IPR023753">
    <property type="entry name" value="FAD/NAD-binding_dom"/>
</dbReference>
<dbReference type="Gene3D" id="3.50.50.60">
    <property type="entry name" value="FAD/NAD(P)-binding domain"/>
    <property type="match status" value="2"/>
</dbReference>